<evidence type="ECO:0000256" key="8">
    <source>
        <dbReference type="ARBA" id="ARBA00023049"/>
    </source>
</evidence>
<evidence type="ECO:0000256" key="3">
    <source>
        <dbReference type="ARBA" id="ARBA00022438"/>
    </source>
</evidence>
<feature type="binding site" evidence="10">
    <location>
        <position position="330"/>
    </location>
    <ligand>
        <name>Zn(2+)</name>
        <dbReference type="ChEBI" id="CHEBI:29105"/>
        <note>catalytic</note>
    </ligand>
</feature>
<feature type="domain" description="Peptidase M1 membrane alanine aminopeptidase" evidence="14">
    <location>
        <begin position="256"/>
        <end position="460"/>
    </location>
</feature>
<dbReference type="InterPro" id="IPR024571">
    <property type="entry name" value="ERAP1-like_C_dom"/>
</dbReference>
<evidence type="ECO:0000259" key="16">
    <source>
        <dbReference type="Pfam" id="PF17900"/>
    </source>
</evidence>
<dbReference type="OrthoDB" id="100605at2"/>
<reference evidence="17 18" key="1">
    <citation type="submission" date="2019-12" db="EMBL/GenBank/DDBJ databases">
        <title>Genomic-based taxomic classification of the family Erythrobacteraceae.</title>
        <authorList>
            <person name="Xu L."/>
        </authorList>
    </citation>
    <scope>NUCLEOTIDE SEQUENCE [LARGE SCALE GENOMIC DNA]</scope>
    <source>
        <strain evidence="17 18">MCCC 1A09965</strain>
    </source>
</reference>
<dbReference type="InterPro" id="IPR001930">
    <property type="entry name" value="Peptidase_M1"/>
</dbReference>
<name>A0A844YDW4_9SPHN</name>
<keyword evidence="13" id="KW-0732">Signal</keyword>
<sequence>MRRRFSAVLALSASLFATTAAIAAEEPPVGELSDRAAPRSYRIDMAVDPAKETFSGHTEIDMTLNEATSRLYLHGMGLDMHSVSAVASDGSVIGATYEQVLTTGVAALDFARELPAGDYRLVFDYSSQFRVGAEGLYRVQVGDKWYAWTQMEPFDARRMFPGFDEPRHKTPYQISITVPKDQWAYANTPLVRERPLAGDRVRYDFAPTKPLPSYLVALAVGDFTEKGLTVPANEVRKRPLELRHIATAGQEDKLAYGLSETPEILGLLENYFGIEYPYEKLDQIASPIMGGAMENAGLITYMDPLLLMGEDAPNSQKASFGNVVAHELAHQWFGNLVTPRWWDDIWLNEAFASWMGDKIGEAWDPSLGIGVAQISGALATMDDDSRTIGRPIHQEVLRNEDIKATFDGITYQKGGHVLGMFESYLGEQAFQAGVRRHLQRFAWGNATAEEFYDSIGSVSDDPRIVPAFQSFTSQRGVPLVTVTRKGDGYAIAQSHFTPIGVERESMSQWIIPVCASNGIKQECTLLDGKSGDLPGFDVGKGAYLMPNAGGNGYYRFALPEQDWSRLIAAAPGLPAREALAVADSAYAGFMAGATDFSQVLATARVLAAHPEADVAAFIPGKLSSLKNRLMTAQDRKNYAAFIRSLYSERLASLGTDFSRGAYASEDPEVSSLRQRLVAFLFGSGEDEALRDKLAAAAAASLAGDADALDPAYQAQAFSAYVQQGGQPASQRLFEAVLASTDSRFRQAGVQALGGIDRPDLAPYVFGLTDNPKLNSLEKIYTLFPLLGSPATRQATFDYAVANFDTVADWFSGFGNQMFGLGGGFCSASEAEAVQAALTPFIASQGSGQLDLDRSLAVVRECAALREAVGDQITRGLAEAAAK</sequence>
<dbReference type="Proteomes" id="UP000445582">
    <property type="component" value="Unassembled WGS sequence"/>
</dbReference>
<feature type="binding site" evidence="10">
    <location>
        <position position="349"/>
    </location>
    <ligand>
        <name>Zn(2+)</name>
        <dbReference type="ChEBI" id="CHEBI:29105"/>
        <note>catalytic</note>
    </ligand>
</feature>
<dbReference type="Pfam" id="PF17900">
    <property type="entry name" value="Peptidase_M1_N"/>
    <property type="match status" value="1"/>
</dbReference>
<protein>
    <recommendedName>
        <fullName evidence="12">Aminopeptidase</fullName>
        <ecNumber evidence="12">3.4.11.-</ecNumber>
    </recommendedName>
</protein>
<dbReference type="CDD" id="cd09601">
    <property type="entry name" value="M1_APN-Q_like"/>
    <property type="match status" value="1"/>
</dbReference>
<dbReference type="PANTHER" id="PTHR11533">
    <property type="entry name" value="PROTEASE M1 ZINC METALLOPROTEASE"/>
    <property type="match status" value="1"/>
</dbReference>
<dbReference type="Gene3D" id="2.60.40.1910">
    <property type="match status" value="1"/>
</dbReference>
<evidence type="ECO:0000256" key="7">
    <source>
        <dbReference type="ARBA" id="ARBA00022833"/>
    </source>
</evidence>
<dbReference type="GO" id="GO:0006508">
    <property type="term" value="P:proteolysis"/>
    <property type="evidence" value="ECO:0007669"/>
    <property type="project" value="UniProtKB-KW"/>
</dbReference>
<dbReference type="PANTHER" id="PTHR11533:SF174">
    <property type="entry name" value="PUROMYCIN-SENSITIVE AMINOPEPTIDASE-RELATED"/>
    <property type="match status" value="1"/>
</dbReference>
<dbReference type="Pfam" id="PF11838">
    <property type="entry name" value="ERAP1_C"/>
    <property type="match status" value="1"/>
</dbReference>
<dbReference type="GO" id="GO:0016020">
    <property type="term" value="C:membrane"/>
    <property type="evidence" value="ECO:0007669"/>
    <property type="project" value="TreeGrafter"/>
</dbReference>
<evidence type="ECO:0000256" key="1">
    <source>
        <dbReference type="ARBA" id="ARBA00000098"/>
    </source>
</evidence>
<dbReference type="GO" id="GO:0008270">
    <property type="term" value="F:zinc ion binding"/>
    <property type="evidence" value="ECO:0007669"/>
    <property type="project" value="UniProtKB-UniRule"/>
</dbReference>
<keyword evidence="18" id="KW-1185">Reference proteome</keyword>
<evidence type="ECO:0000256" key="5">
    <source>
        <dbReference type="ARBA" id="ARBA00022723"/>
    </source>
</evidence>
<dbReference type="SUPFAM" id="SSF55486">
    <property type="entry name" value="Metalloproteases ('zincins'), catalytic domain"/>
    <property type="match status" value="1"/>
</dbReference>
<feature type="domain" description="ERAP1-like C-terminal" evidence="15">
    <location>
        <begin position="544"/>
        <end position="839"/>
    </location>
</feature>
<evidence type="ECO:0000256" key="13">
    <source>
        <dbReference type="SAM" id="SignalP"/>
    </source>
</evidence>
<accession>A0A844YDW4</accession>
<evidence type="ECO:0000256" key="9">
    <source>
        <dbReference type="PIRSR" id="PIRSR634016-1"/>
    </source>
</evidence>
<organism evidence="17 18">
    <name type="scientific">Qipengyuania oceanensis</name>
    <dbReference type="NCBI Taxonomy" id="1463597"/>
    <lineage>
        <taxon>Bacteria</taxon>
        <taxon>Pseudomonadati</taxon>
        <taxon>Pseudomonadota</taxon>
        <taxon>Alphaproteobacteria</taxon>
        <taxon>Sphingomonadales</taxon>
        <taxon>Erythrobacteraceae</taxon>
        <taxon>Qipengyuania</taxon>
    </lineage>
</organism>
<dbReference type="GO" id="GO:0042277">
    <property type="term" value="F:peptide binding"/>
    <property type="evidence" value="ECO:0007669"/>
    <property type="project" value="TreeGrafter"/>
</dbReference>
<feature type="chain" id="PRO_5032728838" description="Aminopeptidase" evidence="13">
    <location>
        <begin position="24"/>
        <end position="882"/>
    </location>
</feature>
<dbReference type="GO" id="GO:0005615">
    <property type="term" value="C:extracellular space"/>
    <property type="evidence" value="ECO:0007669"/>
    <property type="project" value="TreeGrafter"/>
</dbReference>
<feature type="binding site" evidence="10">
    <location>
        <position position="326"/>
    </location>
    <ligand>
        <name>Zn(2+)</name>
        <dbReference type="ChEBI" id="CHEBI:29105"/>
        <note>catalytic</note>
    </ligand>
</feature>
<evidence type="ECO:0000313" key="17">
    <source>
        <dbReference type="EMBL" id="MXO63276.1"/>
    </source>
</evidence>
<comment type="similarity">
    <text evidence="2 12">Belongs to the peptidase M1 family.</text>
</comment>
<dbReference type="Gene3D" id="2.60.40.1730">
    <property type="entry name" value="tricorn interacting facor f3 domain"/>
    <property type="match status" value="1"/>
</dbReference>
<dbReference type="InterPro" id="IPR045357">
    <property type="entry name" value="Aminopeptidase_N-like_N"/>
</dbReference>
<evidence type="ECO:0000256" key="11">
    <source>
        <dbReference type="PIRSR" id="PIRSR634016-4"/>
    </source>
</evidence>
<feature type="active site" description="Proton acceptor" evidence="9">
    <location>
        <position position="327"/>
    </location>
</feature>
<keyword evidence="3 12" id="KW-0031">Aminopeptidase</keyword>
<dbReference type="FunFam" id="1.10.390.10:FF:000013">
    <property type="entry name" value="Aminopeptidase N"/>
    <property type="match status" value="1"/>
</dbReference>
<dbReference type="InterPro" id="IPR027268">
    <property type="entry name" value="Peptidase_M4/M1_CTD_sf"/>
</dbReference>
<comment type="cofactor">
    <cofactor evidence="10 12">
        <name>Zn(2+)</name>
        <dbReference type="ChEBI" id="CHEBI:29105"/>
    </cofactor>
    <text evidence="10 12">Binds 1 zinc ion per subunit.</text>
</comment>
<dbReference type="GO" id="GO:0043171">
    <property type="term" value="P:peptide catabolic process"/>
    <property type="evidence" value="ECO:0007669"/>
    <property type="project" value="TreeGrafter"/>
</dbReference>
<comment type="catalytic activity">
    <reaction evidence="1">
        <text>Release of an N-terminal amino acid, Xaa-|-Yaa- from a peptide, amide or arylamide. Xaa is preferably Ala, but may be most amino acids including Pro (slow action). When a terminal hydrophobic residue is followed by a prolyl residue, the two may be released as an intact Xaa-Pro dipeptide.</text>
        <dbReference type="EC" id="3.4.11.2"/>
    </reaction>
</comment>
<dbReference type="GO" id="GO:0005737">
    <property type="term" value="C:cytoplasm"/>
    <property type="evidence" value="ECO:0007669"/>
    <property type="project" value="TreeGrafter"/>
</dbReference>
<gene>
    <name evidence="17" type="ORF">GRI48_09655</name>
</gene>
<dbReference type="InterPro" id="IPR042097">
    <property type="entry name" value="Aminopeptidase_N-like_N_sf"/>
</dbReference>
<dbReference type="GO" id="GO:0070006">
    <property type="term" value="F:metalloaminopeptidase activity"/>
    <property type="evidence" value="ECO:0007669"/>
    <property type="project" value="TreeGrafter"/>
</dbReference>
<keyword evidence="5 10" id="KW-0479">Metal-binding</keyword>
<feature type="domain" description="Aminopeptidase N-like N-terminal" evidence="16">
    <location>
        <begin position="38"/>
        <end position="215"/>
    </location>
</feature>
<evidence type="ECO:0000259" key="14">
    <source>
        <dbReference type="Pfam" id="PF01433"/>
    </source>
</evidence>
<dbReference type="PRINTS" id="PR00756">
    <property type="entry name" value="ALADIPTASE"/>
</dbReference>
<evidence type="ECO:0000256" key="2">
    <source>
        <dbReference type="ARBA" id="ARBA00010136"/>
    </source>
</evidence>
<keyword evidence="4 12" id="KW-0645">Protease</keyword>
<dbReference type="Gene3D" id="1.25.50.20">
    <property type="match status" value="1"/>
</dbReference>
<dbReference type="InterPro" id="IPR050344">
    <property type="entry name" value="Peptidase_M1_aminopeptidases"/>
</dbReference>
<dbReference type="EC" id="3.4.11.-" evidence="12"/>
<comment type="caution">
    <text evidence="17">The sequence shown here is derived from an EMBL/GenBank/DDBJ whole genome shotgun (WGS) entry which is preliminary data.</text>
</comment>
<keyword evidence="8 12" id="KW-0482">Metalloprotease</keyword>
<dbReference type="Pfam" id="PF01433">
    <property type="entry name" value="Peptidase_M1"/>
    <property type="match status" value="1"/>
</dbReference>
<feature type="site" description="Transition state stabilizer" evidence="11">
    <location>
        <position position="411"/>
    </location>
</feature>
<feature type="signal peptide" evidence="13">
    <location>
        <begin position="1"/>
        <end position="23"/>
    </location>
</feature>
<evidence type="ECO:0000256" key="10">
    <source>
        <dbReference type="PIRSR" id="PIRSR634016-3"/>
    </source>
</evidence>
<dbReference type="SUPFAM" id="SSF63737">
    <property type="entry name" value="Leukotriene A4 hydrolase N-terminal domain"/>
    <property type="match status" value="1"/>
</dbReference>
<dbReference type="InterPro" id="IPR014782">
    <property type="entry name" value="Peptidase_M1_dom"/>
</dbReference>
<dbReference type="EMBL" id="WTYN01000001">
    <property type="protein sequence ID" value="MXO63276.1"/>
    <property type="molecule type" value="Genomic_DNA"/>
</dbReference>
<evidence type="ECO:0000313" key="18">
    <source>
        <dbReference type="Proteomes" id="UP000445582"/>
    </source>
</evidence>
<evidence type="ECO:0000256" key="12">
    <source>
        <dbReference type="RuleBase" id="RU364040"/>
    </source>
</evidence>
<evidence type="ECO:0000256" key="6">
    <source>
        <dbReference type="ARBA" id="ARBA00022801"/>
    </source>
</evidence>
<keyword evidence="7 10" id="KW-0862">Zinc</keyword>
<dbReference type="AlphaFoldDB" id="A0A844YDW4"/>
<keyword evidence="6 12" id="KW-0378">Hydrolase</keyword>
<dbReference type="Gene3D" id="1.10.390.10">
    <property type="entry name" value="Neutral Protease Domain 2"/>
    <property type="match status" value="1"/>
</dbReference>
<evidence type="ECO:0000256" key="4">
    <source>
        <dbReference type="ARBA" id="ARBA00022670"/>
    </source>
</evidence>
<dbReference type="RefSeq" id="WP_160674646.1">
    <property type="nucleotide sequence ID" value="NZ_WTYN01000001.1"/>
</dbReference>
<proteinExistence type="inferred from homology"/>
<dbReference type="GO" id="GO:0016285">
    <property type="term" value="F:alanyl aminopeptidase activity"/>
    <property type="evidence" value="ECO:0007669"/>
    <property type="project" value="UniProtKB-EC"/>
</dbReference>
<evidence type="ECO:0000259" key="15">
    <source>
        <dbReference type="Pfam" id="PF11838"/>
    </source>
</evidence>
<dbReference type="InterPro" id="IPR034016">
    <property type="entry name" value="M1_APN-typ"/>
</dbReference>